<sequence length="237" mass="25913">MSDQKPKVLVVLSSAVDLPNNEKKTGWYLPEFAHPWHVLHEKVDLTIASTNGGKVPVDPNSVGMFAGDQIAQDFLANQSTLWENTVKLSSFLGHAKDFDAIYFVGGHGPMLDLATNKDSQALVAEFYESGRIVSAVCHGPAALVNVKLSDGGWLIDGAEVTGFSNAEEDSIDYSKFMPFMLEDELNKKSGGRFVKAEQDWGEKVVVAKDGRLITGQNPFSATKLAHELYASIMTHRK</sequence>
<organism evidence="7 8">
    <name type="scientific">Exophiala oligosperma</name>
    <dbReference type="NCBI Taxonomy" id="215243"/>
    <lineage>
        <taxon>Eukaryota</taxon>
        <taxon>Fungi</taxon>
        <taxon>Dikarya</taxon>
        <taxon>Ascomycota</taxon>
        <taxon>Pezizomycotina</taxon>
        <taxon>Eurotiomycetes</taxon>
        <taxon>Chaetothyriomycetidae</taxon>
        <taxon>Chaetothyriales</taxon>
        <taxon>Herpotrichiellaceae</taxon>
        <taxon>Exophiala</taxon>
    </lineage>
</organism>
<dbReference type="VEuPathDB" id="FungiDB:PV06_08260"/>
<comment type="similarity">
    <text evidence="4">Belongs to the peptidase C56 family. HSP31-like subfamily.</text>
</comment>
<evidence type="ECO:0000256" key="3">
    <source>
        <dbReference type="ARBA" id="ARBA00023239"/>
    </source>
</evidence>
<evidence type="ECO:0000256" key="5">
    <source>
        <dbReference type="ARBA" id="ARBA00048082"/>
    </source>
</evidence>
<dbReference type="Gene3D" id="3.40.50.880">
    <property type="match status" value="1"/>
</dbReference>
<evidence type="ECO:0000313" key="7">
    <source>
        <dbReference type="EMBL" id="KIW39668.1"/>
    </source>
</evidence>
<dbReference type="EC" id="4.2.1.130" evidence="1"/>
<dbReference type="Proteomes" id="UP000053342">
    <property type="component" value="Unassembled WGS sequence"/>
</dbReference>
<dbReference type="InterPro" id="IPR029062">
    <property type="entry name" value="Class_I_gatase-like"/>
</dbReference>
<comment type="catalytic activity">
    <reaction evidence="5">
        <text>methylglyoxal + H2O = (R)-lactate + H(+)</text>
        <dbReference type="Rhea" id="RHEA:27754"/>
        <dbReference type="ChEBI" id="CHEBI:15377"/>
        <dbReference type="ChEBI" id="CHEBI:15378"/>
        <dbReference type="ChEBI" id="CHEBI:16004"/>
        <dbReference type="ChEBI" id="CHEBI:17158"/>
        <dbReference type="EC" id="4.2.1.130"/>
    </reaction>
</comment>
<dbReference type="RefSeq" id="XP_016259884.1">
    <property type="nucleotide sequence ID" value="XM_016409576.1"/>
</dbReference>
<evidence type="ECO:0000256" key="4">
    <source>
        <dbReference type="ARBA" id="ARBA00038493"/>
    </source>
</evidence>
<proteinExistence type="inferred from homology"/>
<dbReference type="GeneID" id="27360334"/>
<dbReference type="GO" id="GO:0019243">
    <property type="term" value="P:methylglyoxal catabolic process to D-lactate via S-lactoyl-glutathione"/>
    <property type="evidence" value="ECO:0007669"/>
    <property type="project" value="TreeGrafter"/>
</dbReference>
<dbReference type="PANTHER" id="PTHR48094">
    <property type="entry name" value="PROTEIN/NUCLEIC ACID DEGLYCASE DJ-1-RELATED"/>
    <property type="match status" value="1"/>
</dbReference>
<reference evidence="7 8" key="1">
    <citation type="submission" date="2015-01" db="EMBL/GenBank/DDBJ databases">
        <title>The Genome Sequence of Exophiala oligosperma CBS72588.</title>
        <authorList>
            <consortium name="The Broad Institute Genomics Platform"/>
            <person name="Cuomo C."/>
            <person name="de Hoog S."/>
            <person name="Gorbushina A."/>
            <person name="Stielow B."/>
            <person name="Teixiera M."/>
            <person name="Abouelleil A."/>
            <person name="Chapman S.B."/>
            <person name="Priest M."/>
            <person name="Young S.K."/>
            <person name="Wortman J."/>
            <person name="Nusbaum C."/>
            <person name="Birren B."/>
        </authorList>
    </citation>
    <scope>NUCLEOTIDE SEQUENCE [LARGE SCALE GENOMIC DNA]</scope>
    <source>
        <strain evidence="7 8">CBS 72588</strain>
    </source>
</reference>
<dbReference type="Pfam" id="PF01965">
    <property type="entry name" value="DJ-1_PfpI"/>
    <property type="match status" value="1"/>
</dbReference>
<dbReference type="PANTHER" id="PTHR48094:SF11">
    <property type="entry name" value="GLUTATHIONE-INDEPENDENT GLYOXALASE HSP31-RELATED"/>
    <property type="match status" value="1"/>
</dbReference>
<evidence type="ECO:0000256" key="1">
    <source>
        <dbReference type="ARBA" id="ARBA00013134"/>
    </source>
</evidence>
<dbReference type="STRING" id="215243.A0A0D2D973"/>
<keyword evidence="2" id="KW-0346">Stress response</keyword>
<evidence type="ECO:0000313" key="8">
    <source>
        <dbReference type="Proteomes" id="UP000053342"/>
    </source>
</evidence>
<dbReference type="InterPro" id="IPR002818">
    <property type="entry name" value="DJ-1/PfpI"/>
</dbReference>
<dbReference type="AlphaFoldDB" id="A0A0D2D973"/>
<evidence type="ECO:0000259" key="6">
    <source>
        <dbReference type="Pfam" id="PF01965"/>
    </source>
</evidence>
<accession>A0A0D2D973</accession>
<dbReference type="GO" id="GO:0019172">
    <property type="term" value="F:glyoxalase III activity"/>
    <property type="evidence" value="ECO:0007669"/>
    <property type="project" value="UniProtKB-EC"/>
</dbReference>
<dbReference type="InterPro" id="IPR050325">
    <property type="entry name" value="Prot/Nucl_acid_deglycase"/>
</dbReference>
<name>A0A0D2D973_9EURO</name>
<feature type="domain" description="DJ-1/PfpI" evidence="6">
    <location>
        <begin position="31"/>
        <end position="228"/>
    </location>
</feature>
<dbReference type="CDD" id="cd03141">
    <property type="entry name" value="GATase1_Hsp31_like"/>
    <property type="match status" value="1"/>
</dbReference>
<protein>
    <recommendedName>
        <fullName evidence="1">D-lactate dehydratase</fullName>
        <ecNumber evidence="1">4.2.1.130</ecNumber>
    </recommendedName>
</protein>
<dbReference type="GO" id="GO:0005737">
    <property type="term" value="C:cytoplasm"/>
    <property type="evidence" value="ECO:0007669"/>
    <property type="project" value="TreeGrafter"/>
</dbReference>
<dbReference type="OrthoDB" id="543156at2759"/>
<evidence type="ECO:0000256" key="2">
    <source>
        <dbReference type="ARBA" id="ARBA00023016"/>
    </source>
</evidence>
<dbReference type="SUPFAM" id="SSF52317">
    <property type="entry name" value="Class I glutamine amidotransferase-like"/>
    <property type="match status" value="1"/>
</dbReference>
<dbReference type="EMBL" id="KN847339">
    <property type="protein sequence ID" value="KIW39668.1"/>
    <property type="molecule type" value="Genomic_DNA"/>
</dbReference>
<dbReference type="HOGENOM" id="CLU_070319_2_0_1"/>
<keyword evidence="8" id="KW-1185">Reference proteome</keyword>
<gene>
    <name evidence="7" type="ORF">PV06_08260</name>
</gene>
<keyword evidence="3" id="KW-0456">Lyase</keyword>